<organism evidence="1">
    <name type="scientific">Longilinea arvoryzae</name>
    <dbReference type="NCBI Taxonomy" id="360412"/>
    <lineage>
        <taxon>Bacteria</taxon>
        <taxon>Bacillati</taxon>
        <taxon>Chloroflexota</taxon>
        <taxon>Anaerolineae</taxon>
        <taxon>Anaerolineales</taxon>
        <taxon>Anaerolineaceae</taxon>
        <taxon>Longilinea</taxon>
    </lineage>
</organism>
<reference evidence="1" key="1">
    <citation type="submission" date="2015-07" db="EMBL/GenBank/DDBJ databases">
        <title>Draft Genome Sequences of Anaerolinea thermolimosa IMO-1, Bellilinea caldifistulae GOMI-1, Leptolinea tardivitalis YMTK-2, Levilinea saccharolytica KIBI-1,Longilinea arvoryzae KOME-1, Previously Described as Members of the Anaerolineaceae (Chloroflexi).</title>
        <authorList>
            <person name="Sekiguchi Y."/>
            <person name="Ohashi A."/>
            <person name="Matsuura N."/>
            <person name="Tourlousse M.D."/>
        </authorList>
    </citation>
    <scope>NUCLEOTIDE SEQUENCE [LARGE SCALE GENOMIC DNA]</scope>
    <source>
        <strain evidence="1">KOME-1</strain>
    </source>
</reference>
<dbReference type="Proteomes" id="UP000055060">
    <property type="component" value="Unassembled WGS sequence"/>
</dbReference>
<sequence length="202" mass="22793">MNLKFRGRCRLVILTILLFTLLGSSVSVVQSDAPFRVYLPVIFSPRIPLPDSSFESETATWILFPSTEQLIYSQPDFPTGIVPRTGSHAAWLGYHSESDPTLQNSISQQIVIPSIVPHLSFWTQIQSKKICGSTQSRLSVYVNGQLQWLKEPCKSVSFFDWSRQIVDLTQFANQEVTLTIRVTLEAGDTAQIFLDDFEFSSN</sequence>
<proteinExistence type="predicted"/>
<protein>
    <submittedName>
        <fullName evidence="1">Uncharacterized protein</fullName>
    </submittedName>
</protein>
<name>A0A0S7BKF6_9CHLR</name>
<dbReference type="AlphaFoldDB" id="A0A0S7BKF6"/>
<evidence type="ECO:0000313" key="2">
    <source>
        <dbReference type="Proteomes" id="UP000055060"/>
    </source>
</evidence>
<dbReference type="Gene3D" id="2.60.120.260">
    <property type="entry name" value="Galactose-binding domain-like"/>
    <property type="match status" value="1"/>
</dbReference>
<dbReference type="EMBL" id="DF967972">
    <property type="protein sequence ID" value="GAP14293.1"/>
    <property type="molecule type" value="Genomic_DNA"/>
</dbReference>
<evidence type="ECO:0000313" key="1">
    <source>
        <dbReference type="EMBL" id="GAP14293.1"/>
    </source>
</evidence>
<dbReference type="STRING" id="360412.LARV_02059"/>
<gene>
    <name evidence="1" type="ORF">LARV_02059</name>
</gene>
<keyword evidence="2" id="KW-1185">Reference proteome</keyword>
<accession>A0A0S7BKF6</accession>
<dbReference type="RefSeq" id="WP_075073563.1">
    <property type="nucleotide sequence ID" value="NZ_DF967972.1"/>
</dbReference>